<dbReference type="Pfam" id="PF01535">
    <property type="entry name" value="PPR"/>
    <property type="match status" value="1"/>
</dbReference>
<dbReference type="AlphaFoldDB" id="D8RKM7"/>
<dbReference type="GO" id="GO:0009451">
    <property type="term" value="P:RNA modification"/>
    <property type="evidence" value="ECO:0007669"/>
    <property type="project" value="InterPro"/>
</dbReference>
<dbReference type="PROSITE" id="PS51375">
    <property type="entry name" value="PPR"/>
    <property type="match status" value="1"/>
</dbReference>
<dbReference type="GO" id="GO:0003723">
    <property type="term" value="F:RNA binding"/>
    <property type="evidence" value="ECO:0007669"/>
    <property type="project" value="InterPro"/>
</dbReference>
<dbReference type="InParanoid" id="D8RKM7"/>
<dbReference type="InterPro" id="IPR046960">
    <property type="entry name" value="PPR_At4g14850-like_plant"/>
</dbReference>
<dbReference type="Gramene" id="EFJ27471">
    <property type="protein sequence ID" value="EFJ27471"/>
    <property type="gene ID" value="SELMODRAFT_72055"/>
</dbReference>
<feature type="repeat" description="PPR" evidence="2">
    <location>
        <begin position="1"/>
        <end position="34"/>
    </location>
</feature>
<proteinExistence type="predicted"/>
<feature type="non-terminal residue" evidence="3">
    <location>
        <position position="1"/>
    </location>
</feature>
<dbReference type="KEGG" id="smo:SELMODRAFT_72055"/>
<evidence type="ECO:0000256" key="1">
    <source>
        <dbReference type="ARBA" id="ARBA00022737"/>
    </source>
</evidence>
<keyword evidence="4" id="KW-1185">Reference proteome</keyword>
<dbReference type="Pfam" id="PF13041">
    <property type="entry name" value="PPR_2"/>
    <property type="match status" value="1"/>
</dbReference>
<dbReference type="Gene3D" id="1.25.40.10">
    <property type="entry name" value="Tetratricopeptide repeat domain"/>
    <property type="match status" value="1"/>
</dbReference>
<dbReference type="PANTHER" id="PTHR47926">
    <property type="entry name" value="PENTATRICOPEPTIDE REPEAT-CONTAINING PROTEIN"/>
    <property type="match status" value="1"/>
</dbReference>
<organism evidence="4">
    <name type="scientific">Selaginella moellendorffii</name>
    <name type="common">Spikemoss</name>
    <dbReference type="NCBI Taxonomy" id="88036"/>
    <lineage>
        <taxon>Eukaryota</taxon>
        <taxon>Viridiplantae</taxon>
        <taxon>Streptophyta</taxon>
        <taxon>Embryophyta</taxon>
        <taxon>Tracheophyta</taxon>
        <taxon>Lycopodiopsida</taxon>
        <taxon>Selaginellales</taxon>
        <taxon>Selaginellaceae</taxon>
        <taxon>Selaginella</taxon>
    </lineage>
</organism>
<dbReference type="OMA" id="RSHPENT"/>
<accession>D8RKM7</accession>
<feature type="non-terminal residue" evidence="3">
    <location>
        <position position="149"/>
    </location>
</feature>
<protein>
    <recommendedName>
        <fullName evidence="5">Pentacotripeptide-repeat region of PRORP domain-containing protein</fullName>
    </recommendedName>
</protein>
<sequence>VISWTTMIQAYASSGMDDESLELFRLLDQAGLRPNTITYLGVLTACSHAGLVDDGHYYFVSMSRDQEIVPSVEHFHCMVDILARSGRVRDAVELVESMPFVPDSMALTTLLNSCRADGDVGRGASVAESLLRSHPENTSGYSLLAGIFA</sequence>
<dbReference type="InterPro" id="IPR011990">
    <property type="entry name" value="TPR-like_helical_dom_sf"/>
</dbReference>
<dbReference type="Proteomes" id="UP000001514">
    <property type="component" value="Unassembled WGS sequence"/>
</dbReference>
<dbReference type="eggNOG" id="KOG4197">
    <property type="taxonomic scope" value="Eukaryota"/>
</dbReference>
<dbReference type="EMBL" id="GL377582">
    <property type="protein sequence ID" value="EFJ27471.1"/>
    <property type="molecule type" value="Genomic_DNA"/>
</dbReference>
<dbReference type="STRING" id="88036.D8RKM7"/>
<dbReference type="InterPro" id="IPR002885">
    <property type="entry name" value="PPR_rpt"/>
</dbReference>
<keyword evidence="1" id="KW-0677">Repeat</keyword>
<reference evidence="3 4" key="1">
    <citation type="journal article" date="2011" name="Science">
        <title>The Selaginella genome identifies genetic changes associated with the evolution of vascular plants.</title>
        <authorList>
            <person name="Banks J.A."/>
            <person name="Nishiyama T."/>
            <person name="Hasebe M."/>
            <person name="Bowman J.L."/>
            <person name="Gribskov M."/>
            <person name="dePamphilis C."/>
            <person name="Albert V.A."/>
            <person name="Aono N."/>
            <person name="Aoyama T."/>
            <person name="Ambrose B.A."/>
            <person name="Ashton N.W."/>
            <person name="Axtell M.J."/>
            <person name="Barker E."/>
            <person name="Barker M.S."/>
            <person name="Bennetzen J.L."/>
            <person name="Bonawitz N.D."/>
            <person name="Chapple C."/>
            <person name="Cheng C."/>
            <person name="Correa L.G."/>
            <person name="Dacre M."/>
            <person name="DeBarry J."/>
            <person name="Dreyer I."/>
            <person name="Elias M."/>
            <person name="Engstrom E.M."/>
            <person name="Estelle M."/>
            <person name="Feng L."/>
            <person name="Finet C."/>
            <person name="Floyd S.K."/>
            <person name="Frommer W.B."/>
            <person name="Fujita T."/>
            <person name="Gramzow L."/>
            <person name="Gutensohn M."/>
            <person name="Harholt J."/>
            <person name="Hattori M."/>
            <person name="Heyl A."/>
            <person name="Hirai T."/>
            <person name="Hiwatashi Y."/>
            <person name="Ishikawa M."/>
            <person name="Iwata M."/>
            <person name="Karol K.G."/>
            <person name="Koehler B."/>
            <person name="Kolukisaoglu U."/>
            <person name="Kubo M."/>
            <person name="Kurata T."/>
            <person name="Lalonde S."/>
            <person name="Li K."/>
            <person name="Li Y."/>
            <person name="Litt A."/>
            <person name="Lyons E."/>
            <person name="Manning G."/>
            <person name="Maruyama T."/>
            <person name="Michael T.P."/>
            <person name="Mikami K."/>
            <person name="Miyazaki S."/>
            <person name="Morinaga S."/>
            <person name="Murata T."/>
            <person name="Mueller-Roeber B."/>
            <person name="Nelson D.R."/>
            <person name="Obara M."/>
            <person name="Oguri Y."/>
            <person name="Olmstead R.G."/>
            <person name="Onodera N."/>
            <person name="Petersen B.L."/>
            <person name="Pils B."/>
            <person name="Prigge M."/>
            <person name="Rensing S.A."/>
            <person name="Riano-Pachon D.M."/>
            <person name="Roberts A.W."/>
            <person name="Sato Y."/>
            <person name="Scheller H.V."/>
            <person name="Schulz B."/>
            <person name="Schulz C."/>
            <person name="Shakirov E.V."/>
            <person name="Shibagaki N."/>
            <person name="Shinohara N."/>
            <person name="Shippen D.E."/>
            <person name="Soerensen I."/>
            <person name="Sotooka R."/>
            <person name="Sugimoto N."/>
            <person name="Sugita M."/>
            <person name="Sumikawa N."/>
            <person name="Tanurdzic M."/>
            <person name="Theissen G."/>
            <person name="Ulvskov P."/>
            <person name="Wakazuki S."/>
            <person name="Weng J.K."/>
            <person name="Willats W.W."/>
            <person name="Wipf D."/>
            <person name="Wolf P.G."/>
            <person name="Yang L."/>
            <person name="Zimmer A.D."/>
            <person name="Zhu Q."/>
            <person name="Mitros T."/>
            <person name="Hellsten U."/>
            <person name="Loque D."/>
            <person name="Otillar R."/>
            <person name="Salamov A."/>
            <person name="Schmutz J."/>
            <person name="Shapiro H."/>
            <person name="Lindquist E."/>
            <person name="Lucas S."/>
            <person name="Rokhsar D."/>
            <person name="Grigoriev I.V."/>
        </authorList>
    </citation>
    <scope>NUCLEOTIDE SEQUENCE [LARGE SCALE GENOMIC DNA]</scope>
</reference>
<name>D8RKM7_SELML</name>
<dbReference type="NCBIfam" id="TIGR00756">
    <property type="entry name" value="PPR"/>
    <property type="match status" value="3"/>
</dbReference>
<evidence type="ECO:0000313" key="4">
    <source>
        <dbReference type="Proteomes" id="UP000001514"/>
    </source>
</evidence>
<evidence type="ECO:0000256" key="2">
    <source>
        <dbReference type="PROSITE-ProRule" id="PRU00708"/>
    </source>
</evidence>
<dbReference type="PANTHER" id="PTHR47926:SF533">
    <property type="entry name" value="DYW DOMAIN-CONTAINING PROTEIN"/>
    <property type="match status" value="1"/>
</dbReference>
<dbReference type="HOGENOM" id="CLU_002706_0_0_1"/>
<evidence type="ECO:0008006" key="5">
    <source>
        <dbReference type="Google" id="ProtNLM"/>
    </source>
</evidence>
<evidence type="ECO:0000313" key="3">
    <source>
        <dbReference type="EMBL" id="EFJ27471.1"/>
    </source>
</evidence>
<gene>
    <name evidence="3" type="ORF">SELMODRAFT_72055</name>
</gene>